<feature type="compositionally biased region" description="Basic and acidic residues" evidence="3">
    <location>
        <begin position="246"/>
        <end position="263"/>
    </location>
</feature>
<feature type="compositionally biased region" description="Basic and acidic residues" evidence="3">
    <location>
        <begin position="1"/>
        <end position="22"/>
    </location>
</feature>
<dbReference type="Pfam" id="PF25877">
    <property type="entry name" value="WHD_SOWAH"/>
    <property type="match status" value="1"/>
</dbReference>
<name>A0A195CVN3_9HYME</name>
<proteinExistence type="predicted"/>
<evidence type="ECO:0000256" key="1">
    <source>
        <dbReference type="ARBA" id="ARBA00022737"/>
    </source>
</evidence>
<protein>
    <submittedName>
        <fullName evidence="5">Ankyrin repeat domain-containing protein 56</fullName>
    </submittedName>
</protein>
<feature type="compositionally biased region" description="Basic and acidic residues" evidence="3">
    <location>
        <begin position="32"/>
        <end position="44"/>
    </location>
</feature>
<keyword evidence="2" id="KW-0040">ANK repeat</keyword>
<evidence type="ECO:0000256" key="3">
    <source>
        <dbReference type="SAM" id="MobiDB-lite"/>
    </source>
</evidence>
<evidence type="ECO:0000256" key="2">
    <source>
        <dbReference type="ARBA" id="ARBA00023043"/>
    </source>
</evidence>
<dbReference type="PANTHER" id="PTHR14491:SF7">
    <property type="entry name" value="SOSONDOWAH, ISOFORM G"/>
    <property type="match status" value="1"/>
</dbReference>
<feature type="domain" description="SOWAHA-C winged helix-turn-helix" evidence="4">
    <location>
        <begin position="92"/>
        <end position="163"/>
    </location>
</feature>
<feature type="compositionally biased region" description="Low complexity" evidence="3">
    <location>
        <begin position="204"/>
        <end position="218"/>
    </location>
</feature>
<dbReference type="Proteomes" id="UP000078542">
    <property type="component" value="Unassembled WGS sequence"/>
</dbReference>
<evidence type="ECO:0000313" key="6">
    <source>
        <dbReference type="Proteomes" id="UP000078542"/>
    </source>
</evidence>
<evidence type="ECO:0000313" key="5">
    <source>
        <dbReference type="EMBL" id="KYN04219.1"/>
    </source>
</evidence>
<dbReference type="PANTHER" id="PTHR14491">
    <property type="entry name" value="SOSONDOWAH, ISOFORM G"/>
    <property type="match status" value="1"/>
</dbReference>
<evidence type="ECO:0000259" key="4">
    <source>
        <dbReference type="Pfam" id="PF25877"/>
    </source>
</evidence>
<dbReference type="InterPro" id="IPR058889">
    <property type="entry name" value="WHD_SOWAHA-C"/>
</dbReference>
<keyword evidence="6" id="KW-1185">Reference proteome</keyword>
<dbReference type="EMBL" id="KQ977279">
    <property type="protein sequence ID" value="KYN04219.1"/>
    <property type="molecule type" value="Genomic_DNA"/>
</dbReference>
<gene>
    <name evidence="5" type="ORF">ALC62_04985</name>
</gene>
<dbReference type="STRING" id="456900.A0A195CVN3"/>
<feature type="compositionally biased region" description="Pro residues" evidence="3">
    <location>
        <begin position="190"/>
        <end position="203"/>
    </location>
</feature>
<keyword evidence="1" id="KW-0677">Repeat</keyword>
<feature type="region of interest" description="Disordered" evidence="3">
    <location>
        <begin position="1"/>
        <end position="50"/>
    </location>
</feature>
<feature type="compositionally biased region" description="Polar residues" evidence="3">
    <location>
        <begin position="175"/>
        <end position="184"/>
    </location>
</feature>
<sequence length="449" mass="51266">MCRAENELSRKSRTLNERERGRGSFTLITSVSERERRGRQRDDGGNSTLRRRERRVPWTTRGIFTRLVEAFIDTGRNSYELRSSPKMATPSELSLEEIRNYLLENGGTARNHDLVKHFKRFLTDPETRVEARNRFKEYVNILATIKNEEGEKYLVLKKKYRQPFLDLSPPKQVGSPLTTPDLTTPVSPLREPPPYRPPPPAPLSPSSSSSHVSLEESSTAIFTREKNDDLEPSSSMSSPPVPPRRKSQDKLKVENKENVDKNRNSSLEAVIKEDEVTTINPSSAEQLSVRERMQRFNRMASETDLHARHNDTTVPARKRAEKMPNKKLAFTSAPRGRVLIRITRVRLLCGGRVLSNEPFASRQRKQRAEVKRSVLLRDDRGDKGRGEVGCKPHKVILQNVYAKRFNGVARRGEEARAQLAHDSIRDNLDKTPPQANLLRAAYFQSIVDS</sequence>
<organism evidence="5 6">
    <name type="scientific">Cyphomyrmex costatus</name>
    <dbReference type="NCBI Taxonomy" id="456900"/>
    <lineage>
        <taxon>Eukaryota</taxon>
        <taxon>Metazoa</taxon>
        <taxon>Ecdysozoa</taxon>
        <taxon>Arthropoda</taxon>
        <taxon>Hexapoda</taxon>
        <taxon>Insecta</taxon>
        <taxon>Pterygota</taxon>
        <taxon>Neoptera</taxon>
        <taxon>Endopterygota</taxon>
        <taxon>Hymenoptera</taxon>
        <taxon>Apocrita</taxon>
        <taxon>Aculeata</taxon>
        <taxon>Formicoidea</taxon>
        <taxon>Formicidae</taxon>
        <taxon>Myrmicinae</taxon>
        <taxon>Cyphomyrmex</taxon>
    </lineage>
</organism>
<feature type="region of interest" description="Disordered" evidence="3">
    <location>
        <begin position="165"/>
        <end position="265"/>
    </location>
</feature>
<reference evidence="5 6" key="1">
    <citation type="submission" date="2016-03" db="EMBL/GenBank/DDBJ databases">
        <title>Cyphomyrmex costatus WGS genome.</title>
        <authorList>
            <person name="Nygaard S."/>
            <person name="Hu H."/>
            <person name="Boomsma J."/>
            <person name="Zhang G."/>
        </authorList>
    </citation>
    <scope>NUCLEOTIDE SEQUENCE [LARGE SCALE GENOMIC DNA]</scope>
    <source>
        <strain evidence="5">MS0001</strain>
        <tissue evidence="5">Whole body</tissue>
    </source>
</reference>
<dbReference type="AlphaFoldDB" id="A0A195CVN3"/>
<accession>A0A195CVN3</accession>